<dbReference type="RefSeq" id="WP_165120611.1">
    <property type="nucleotide sequence ID" value="NZ_JAAKZG010000014.1"/>
</dbReference>
<dbReference type="Proteomes" id="UP000481252">
    <property type="component" value="Unassembled WGS sequence"/>
</dbReference>
<evidence type="ECO:0000313" key="4">
    <source>
        <dbReference type="Proteomes" id="UP000481252"/>
    </source>
</evidence>
<gene>
    <name evidence="3" type="ORF">G6N74_24390</name>
</gene>
<protein>
    <submittedName>
        <fullName evidence="3">Uncharacterized protein</fullName>
    </submittedName>
</protein>
<evidence type="ECO:0000256" key="2">
    <source>
        <dbReference type="SAM" id="Phobius"/>
    </source>
</evidence>
<keyword evidence="2" id="KW-0472">Membrane</keyword>
<sequence>MQLREIEHALRAMLDESKAREEQTGWRAVRRRLRELKQSTSRIFTRSRRWDEETRRWSWRRRLKPAQVEETFEQVPEHNEAEDRRSGWRLFRRSAKPGYFEQRRQELANAHRAEREKEVLEQLHPNPQPRSAERELLDIIEENTPERVTLKARPSTQSTRTEPARNEIRKVEKEKAGWRPFQRTKPAVDNAPKPRPAPARAPMRPTVPVKAVRNPDRRSDLVIAGLGVGLGLFCALFPWYVFLNQEKFGVQAMQFSGNGQGTRPARIAFSSRYETVEAPFADEDLPFGKLDPFITASLPSDQAPRAAAALAEQPFPGDEATFSLVHVVNGRAMIEDETGLWVVQRGSQLPDNSRVASIELRGKKWVLVTSADKIVELSQ</sequence>
<dbReference type="EMBL" id="JAAKZG010000014">
    <property type="protein sequence ID" value="NGN44213.1"/>
    <property type="molecule type" value="Genomic_DNA"/>
</dbReference>
<feature type="compositionally biased region" description="Basic and acidic residues" evidence="1">
    <location>
        <begin position="162"/>
        <end position="177"/>
    </location>
</feature>
<proteinExistence type="predicted"/>
<keyword evidence="2" id="KW-1133">Transmembrane helix</keyword>
<comment type="caution">
    <text evidence="3">The sequence shown here is derived from an EMBL/GenBank/DDBJ whole genome shotgun (WGS) entry which is preliminary data.</text>
</comment>
<evidence type="ECO:0000256" key="1">
    <source>
        <dbReference type="SAM" id="MobiDB-lite"/>
    </source>
</evidence>
<organism evidence="3 4">
    <name type="scientific">Mesorhizobium zhangyense</name>
    <dbReference type="NCBI Taxonomy" id="1776730"/>
    <lineage>
        <taxon>Bacteria</taxon>
        <taxon>Pseudomonadati</taxon>
        <taxon>Pseudomonadota</taxon>
        <taxon>Alphaproteobacteria</taxon>
        <taxon>Hyphomicrobiales</taxon>
        <taxon>Phyllobacteriaceae</taxon>
        <taxon>Mesorhizobium</taxon>
    </lineage>
</organism>
<feature type="transmembrane region" description="Helical" evidence="2">
    <location>
        <begin position="221"/>
        <end position="242"/>
    </location>
</feature>
<keyword evidence="2" id="KW-0812">Transmembrane</keyword>
<accession>A0A7C9RDT2</accession>
<reference evidence="3 4" key="1">
    <citation type="submission" date="2020-02" db="EMBL/GenBank/DDBJ databases">
        <title>Genome sequence of the type strain CGMCC 1.15528 of Mesorhizobium zhangyense.</title>
        <authorList>
            <person name="Gao J."/>
            <person name="Sun J."/>
        </authorList>
    </citation>
    <scope>NUCLEOTIDE SEQUENCE [LARGE SCALE GENOMIC DNA]</scope>
    <source>
        <strain evidence="3 4">CGMCC 1.15528</strain>
    </source>
</reference>
<feature type="region of interest" description="Disordered" evidence="1">
    <location>
        <begin position="149"/>
        <end position="203"/>
    </location>
</feature>
<evidence type="ECO:0000313" key="3">
    <source>
        <dbReference type="EMBL" id="NGN44213.1"/>
    </source>
</evidence>
<name>A0A7C9RDT2_9HYPH</name>
<dbReference type="AlphaFoldDB" id="A0A7C9RDT2"/>
<keyword evidence="4" id="KW-1185">Reference proteome</keyword>